<feature type="region of interest" description="Disordered" evidence="1">
    <location>
        <begin position="1"/>
        <end position="105"/>
    </location>
</feature>
<evidence type="ECO:0000313" key="4">
    <source>
        <dbReference type="Proteomes" id="UP000185544"/>
    </source>
</evidence>
<proteinExistence type="predicted"/>
<evidence type="ECO:0000256" key="1">
    <source>
        <dbReference type="SAM" id="MobiDB-lite"/>
    </source>
</evidence>
<dbReference type="STRING" id="1882918.BCY86_05105"/>
<accession>A0A1L6MXE8</accession>
<dbReference type="RefSeq" id="WP_075276791.1">
    <property type="nucleotide sequence ID" value="NZ_CP016908.1"/>
</dbReference>
<reference evidence="3 4" key="1">
    <citation type="submission" date="2016-08" db="EMBL/GenBank/DDBJ databases">
        <title>Identification and validation of antigenic proteins from Pajaroellobacter abortibovis using de-novo genome sequence assembly and reverse vaccinology.</title>
        <authorList>
            <person name="Welly B.T."/>
            <person name="Miller M.R."/>
            <person name="Stott J.L."/>
            <person name="Blanchard M.T."/>
            <person name="Islas-Trejo A.D."/>
            <person name="O'Rourke S.M."/>
            <person name="Young A.E."/>
            <person name="Medrano J.F."/>
            <person name="Van Eenennaam A.L."/>
        </authorList>
    </citation>
    <scope>NUCLEOTIDE SEQUENCE [LARGE SCALE GENOMIC DNA]</scope>
    <source>
        <strain evidence="3 4">BTF92-0548A/99-0131</strain>
    </source>
</reference>
<dbReference type="Proteomes" id="UP000185544">
    <property type="component" value="Chromosome"/>
</dbReference>
<feature type="transmembrane region" description="Helical" evidence="2">
    <location>
        <begin position="140"/>
        <end position="159"/>
    </location>
</feature>
<organism evidence="3 4">
    <name type="scientific">Pajaroellobacter abortibovis</name>
    <dbReference type="NCBI Taxonomy" id="1882918"/>
    <lineage>
        <taxon>Bacteria</taxon>
        <taxon>Pseudomonadati</taxon>
        <taxon>Myxococcota</taxon>
        <taxon>Polyangia</taxon>
        <taxon>Polyangiales</taxon>
        <taxon>Polyangiaceae</taxon>
    </lineage>
</organism>
<evidence type="ECO:0000313" key="3">
    <source>
        <dbReference type="EMBL" id="APS00126.1"/>
    </source>
</evidence>
<keyword evidence="2" id="KW-1133">Transmembrane helix</keyword>
<feature type="compositionally biased region" description="Pro residues" evidence="1">
    <location>
        <begin position="34"/>
        <end position="45"/>
    </location>
</feature>
<keyword evidence="2" id="KW-0812">Transmembrane</keyword>
<dbReference type="KEGG" id="pabo:BCY86_05105"/>
<name>A0A1L6MXE8_9BACT</name>
<gene>
    <name evidence="3" type="ORF">BCY86_05105</name>
</gene>
<keyword evidence="2" id="KW-0472">Membrane</keyword>
<protein>
    <submittedName>
        <fullName evidence="3">Uncharacterized protein</fullName>
    </submittedName>
</protein>
<dbReference type="AlphaFoldDB" id="A0A1L6MXE8"/>
<keyword evidence="4" id="KW-1185">Reference proteome</keyword>
<dbReference type="EMBL" id="CP016908">
    <property type="protein sequence ID" value="APS00126.1"/>
    <property type="molecule type" value="Genomic_DNA"/>
</dbReference>
<evidence type="ECO:0000256" key="2">
    <source>
        <dbReference type="SAM" id="Phobius"/>
    </source>
</evidence>
<sequence length="419" mass="44971">MTDEKKSKVNLPSRQQQEKKVNNPPLRAGSRTFPPLPPSPTPGPLPRTSSLSTKEQSAFPRGKERIAEAGARYAQRPPKGVTKAPLGDEQNHQTKGGRGLPSIQEPGFFPPVDPMDPIYHRIQLDDKTIEIAKKGARKRGFTIGLVVALLVAIVAYVSGRALERGFAMHQSQADAIGLAEALGRAKDEMQMLADQMEKVRDVLVKENRIPPDLIKVLAAAPIDFEGGVLVGRRFIAFSRDTMIQLVELVTGVQGFNKRKTVMSEIMQNLSKALDGKADATPSDLLTIAQIALLGKDPQGNPSAVLAPLAAPLAIGPRTALPDQFSFLNDKGIKTNIARYKKGDITNHSSALHVDPKSVERVCAAGGRGTIAQISAQVNNILEELCGNGTSGGTVLQAREGLIKKADTLIQALHQVGKGK</sequence>